<organism evidence="1 2">
    <name type="scientific">Diploscapter pachys</name>
    <dbReference type="NCBI Taxonomy" id="2018661"/>
    <lineage>
        <taxon>Eukaryota</taxon>
        <taxon>Metazoa</taxon>
        <taxon>Ecdysozoa</taxon>
        <taxon>Nematoda</taxon>
        <taxon>Chromadorea</taxon>
        <taxon>Rhabditida</taxon>
        <taxon>Rhabditina</taxon>
        <taxon>Rhabditomorpha</taxon>
        <taxon>Rhabditoidea</taxon>
        <taxon>Rhabditidae</taxon>
        <taxon>Diploscapter</taxon>
    </lineage>
</organism>
<dbReference type="OrthoDB" id="10261556at2759"/>
<protein>
    <submittedName>
        <fullName evidence="1">Uncharacterized protein</fullName>
    </submittedName>
</protein>
<evidence type="ECO:0000313" key="1">
    <source>
        <dbReference type="EMBL" id="PAV55954.1"/>
    </source>
</evidence>
<comment type="caution">
    <text evidence="1">The sequence shown here is derived from an EMBL/GenBank/DDBJ whole genome shotgun (WGS) entry which is preliminary data.</text>
</comment>
<gene>
    <name evidence="1" type="ORF">WR25_10548</name>
</gene>
<evidence type="ECO:0000313" key="2">
    <source>
        <dbReference type="Proteomes" id="UP000218231"/>
    </source>
</evidence>
<name>A0A2A2J2W8_9BILA</name>
<sequence>MSGEIPVATTIAFGMGIDKANVRPNAGTMMASFFNESDLKKCLKNCDFCRIPDNVKRVCTHEVSDKMEKLMNHSDMSQAIVRTVIQALDDNSSQTDNQQRAADIEYNSCYLQSKMLNSYNHKAAQSYVVFI</sequence>
<dbReference type="Proteomes" id="UP000218231">
    <property type="component" value="Unassembled WGS sequence"/>
</dbReference>
<accession>A0A2A2J2W8</accession>
<keyword evidence="2" id="KW-1185">Reference proteome</keyword>
<dbReference type="EMBL" id="LIAE01010738">
    <property type="protein sequence ID" value="PAV55954.1"/>
    <property type="molecule type" value="Genomic_DNA"/>
</dbReference>
<dbReference type="AlphaFoldDB" id="A0A2A2J2W8"/>
<reference evidence="1 2" key="1">
    <citation type="journal article" date="2017" name="Curr. Biol.">
        <title>Genome architecture and evolution of a unichromosomal asexual nematode.</title>
        <authorList>
            <person name="Fradin H."/>
            <person name="Zegar C."/>
            <person name="Gutwein M."/>
            <person name="Lucas J."/>
            <person name="Kovtun M."/>
            <person name="Corcoran D."/>
            <person name="Baugh L.R."/>
            <person name="Kiontke K."/>
            <person name="Gunsalus K."/>
            <person name="Fitch D.H."/>
            <person name="Piano F."/>
        </authorList>
    </citation>
    <scope>NUCLEOTIDE SEQUENCE [LARGE SCALE GENOMIC DNA]</scope>
    <source>
        <strain evidence="1">PF1309</strain>
    </source>
</reference>
<proteinExistence type="predicted"/>